<comment type="caution">
    <text evidence="4">The sequence shown here is derived from an EMBL/GenBank/DDBJ whole genome shotgun (WGS) entry which is preliminary data.</text>
</comment>
<feature type="domain" description="GAF" evidence="3">
    <location>
        <begin position="174"/>
        <end position="267"/>
    </location>
</feature>
<evidence type="ECO:0000313" key="4">
    <source>
        <dbReference type="EMBL" id="MCK2212377.1"/>
    </source>
</evidence>
<dbReference type="InterPro" id="IPR003018">
    <property type="entry name" value="GAF"/>
</dbReference>
<name>A0ABT0FJA2_9ACTN</name>
<protein>
    <submittedName>
        <fullName evidence="4">GAF domain-containing protein</fullName>
    </submittedName>
</protein>
<feature type="compositionally biased region" description="Polar residues" evidence="1">
    <location>
        <begin position="285"/>
        <end position="301"/>
    </location>
</feature>
<dbReference type="SUPFAM" id="SSF55781">
    <property type="entry name" value="GAF domain-like"/>
    <property type="match status" value="1"/>
</dbReference>
<keyword evidence="5" id="KW-1185">Reference proteome</keyword>
<dbReference type="EMBL" id="JAKRKC020000001">
    <property type="protein sequence ID" value="MCK2212377.1"/>
    <property type="molecule type" value="Genomic_DNA"/>
</dbReference>
<dbReference type="Gene3D" id="3.30.450.40">
    <property type="match status" value="1"/>
</dbReference>
<evidence type="ECO:0000256" key="1">
    <source>
        <dbReference type="SAM" id="MobiDB-lite"/>
    </source>
</evidence>
<feature type="transmembrane region" description="Helical" evidence="2">
    <location>
        <begin position="21"/>
        <end position="44"/>
    </location>
</feature>
<feature type="region of interest" description="Disordered" evidence="1">
    <location>
        <begin position="162"/>
        <end position="184"/>
    </location>
</feature>
<feature type="compositionally biased region" description="Polar residues" evidence="1">
    <location>
        <begin position="308"/>
        <end position="318"/>
    </location>
</feature>
<keyword evidence="2" id="KW-0812">Transmembrane</keyword>
<feature type="region of interest" description="Disordered" evidence="1">
    <location>
        <begin position="282"/>
        <end position="318"/>
    </location>
</feature>
<accession>A0ABT0FJA2</accession>
<gene>
    <name evidence="4" type="ORF">MF672_000970</name>
</gene>
<keyword evidence="2" id="KW-0472">Membrane</keyword>
<dbReference type="RefSeq" id="WP_242377136.1">
    <property type="nucleotide sequence ID" value="NZ_JAKRKC020000001.1"/>
</dbReference>
<dbReference type="Pfam" id="PF01590">
    <property type="entry name" value="GAF"/>
    <property type="match status" value="1"/>
</dbReference>
<proteinExistence type="predicted"/>
<dbReference type="Proteomes" id="UP001317259">
    <property type="component" value="Unassembled WGS sequence"/>
</dbReference>
<keyword evidence="2" id="KW-1133">Transmembrane helix</keyword>
<sequence>MPGRKDPAKRTGGKRFTRSGIFRYGLPFLLTVVTAVCTAMATLSAIPIRVYWTLGIVAAIAANAFINLYKERAAEDAKRLAITAKASLVDVLLNQWQPVITAVQNVAAAESLTRKEQALSGLRQVTVGLASKIFSENSDKSFKTRATLYLFDNDQHELLRDSCQGRPSDGMPPSKISPDRNGRPPSLVKKDIAAIEIALGENAVLINSVTEHEITRDNTEGYRSCVVVPVQANGAKFGLFIVDSDQESSFSDEDKGLVIMMAHLLAAGLADVRTYRSIAAGSPKGGTNSALAPSLNNSVPTTRDGDESTTPIGKTSQE</sequence>
<dbReference type="InterPro" id="IPR029016">
    <property type="entry name" value="GAF-like_dom_sf"/>
</dbReference>
<feature type="transmembrane region" description="Helical" evidence="2">
    <location>
        <begin position="50"/>
        <end position="69"/>
    </location>
</feature>
<evidence type="ECO:0000256" key="2">
    <source>
        <dbReference type="SAM" id="Phobius"/>
    </source>
</evidence>
<reference evidence="4 5" key="1">
    <citation type="submission" date="2022-04" db="EMBL/GenBank/DDBJ databases">
        <title>Genome draft of Actinomadura sp. ATCC 31491.</title>
        <authorList>
            <person name="Shi X."/>
            <person name="Du Y."/>
        </authorList>
    </citation>
    <scope>NUCLEOTIDE SEQUENCE [LARGE SCALE GENOMIC DNA]</scope>
    <source>
        <strain evidence="4 5">ATCC 31491</strain>
    </source>
</reference>
<evidence type="ECO:0000259" key="3">
    <source>
        <dbReference type="Pfam" id="PF01590"/>
    </source>
</evidence>
<organism evidence="4 5">
    <name type="scientific">Actinomadura luzonensis</name>
    <dbReference type="NCBI Taxonomy" id="2805427"/>
    <lineage>
        <taxon>Bacteria</taxon>
        <taxon>Bacillati</taxon>
        <taxon>Actinomycetota</taxon>
        <taxon>Actinomycetes</taxon>
        <taxon>Streptosporangiales</taxon>
        <taxon>Thermomonosporaceae</taxon>
        <taxon>Actinomadura</taxon>
    </lineage>
</organism>
<evidence type="ECO:0000313" key="5">
    <source>
        <dbReference type="Proteomes" id="UP001317259"/>
    </source>
</evidence>